<reference evidence="2" key="1">
    <citation type="submission" date="2022-11" db="EMBL/GenBank/DDBJ databases">
        <title>Alteromonas sp. nov., isolated from sea water of the Qingdao.</title>
        <authorList>
            <person name="Wang Q."/>
        </authorList>
    </citation>
    <scope>NUCLEOTIDE SEQUENCE</scope>
    <source>
        <strain evidence="2">ASW11-7</strain>
    </source>
</reference>
<dbReference type="EMBL" id="JAPFRD010000010">
    <property type="protein sequence ID" value="MCW8108801.1"/>
    <property type="molecule type" value="Genomic_DNA"/>
</dbReference>
<proteinExistence type="predicted"/>
<organism evidence="2 3">
    <name type="scientific">Alteromonas aquimaris</name>
    <dbReference type="NCBI Taxonomy" id="2998417"/>
    <lineage>
        <taxon>Bacteria</taxon>
        <taxon>Pseudomonadati</taxon>
        <taxon>Pseudomonadota</taxon>
        <taxon>Gammaproteobacteria</taxon>
        <taxon>Alteromonadales</taxon>
        <taxon>Alteromonadaceae</taxon>
        <taxon>Alteromonas/Salinimonas group</taxon>
        <taxon>Alteromonas</taxon>
    </lineage>
</organism>
<keyword evidence="3" id="KW-1185">Reference proteome</keyword>
<dbReference type="PANTHER" id="PTHR34385:SF1">
    <property type="entry name" value="PEPTIDOGLYCAN L-ALANYL-D-GLUTAMATE ENDOPEPTIDASE CWLK"/>
    <property type="match status" value="1"/>
</dbReference>
<feature type="domain" description="D-alanyl-D-alanine carboxypeptidase-like core" evidence="1">
    <location>
        <begin position="22"/>
        <end position="177"/>
    </location>
</feature>
<comment type="caution">
    <text evidence="2">The sequence shown here is derived from an EMBL/GenBank/DDBJ whole genome shotgun (WGS) entry which is preliminary data.</text>
</comment>
<protein>
    <submittedName>
        <fullName evidence="2">M15 family metallopeptidase</fullName>
    </submittedName>
</protein>
<evidence type="ECO:0000313" key="3">
    <source>
        <dbReference type="Proteomes" id="UP001142810"/>
    </source>
</evidence>
<evidence type="ECO:0000259" key="1">
    <source>
        <dbReference type="Pfam" id="PF02557"/>
    </source>
</evidence>
<sequence>MISNEEWLGISHSQLIPLDERHQLHHAVITPFKTMQIAAKSDGIDCQLVSSYRSFERQLSIWNRKWAGETTLYDARGNRLNHTELTADEKIEAILSWSALPGGSRHHWGTDFDVYDRHGVENRNWNFELIVPEYEQNGPCYELACWLNENAGKYGFIRPFKQYTGGVAKEPWHLSHSPTASRYEEARNIHALKKVLTESDISGKDAILIRLEELYDRYVLNRGKL</sequence>
<dbReference type="InterPro" id="IPR003709">
    <property type="entry name" value="VanY-like_core_dom"/>
</dbReference>
<dbReference type="SUPFAM" id="SSF55166">
    <property type="entry name" value="Hedgehog/DD-peptidase"/>
    <property type="match status" value="1"/>
</dbReference>
<dbReference type="Gene3D" id="3.30.1380.10">
    <property type="match status" value="1"/>
</dbReference>
<dbReference type="RefSeq" id="WP_265617536.1">
    <property type="nucleotide sequence ID" value="NZ_JAPFRD010000010.1"/>
</dbReference>
<gene>
    <name evidence="2" type="ORF">OPS25_09880</name>
</gene>
<name>A0ABT3P7Q4_9ALTE</name>
<dbReference type="InterPro" id="IPR052179">
    <property type="entry name" value="DD-CPase-like"/>
</dbReference>
<accession>A0ABT3P7Q4</accession>
<dbReference type="Pfam" id="PF02557">
    <property type="entry name" value="VanY"/>
    <property type="match status" value="1"/>
</dbReference>
<dbReference type="PANTHER" id="PTHR34385">
    <property type="entry name" value="D-ALANYL-D-ALANINE CARBOXYPEPTIDASE"/>
    <property type="match status" value="1"/>
</dbReference>
<evidence type="ECO:0000313" key="2">
    <source>
        <dbReference type="EMBL" id="MCW8108801.1"/>
    </source>
</evidence>
<dbReference type="Proteomes" id="UP001142810">
    <property type="component" value="Unassembled WGS sequence"/>
</dbReference>
<dbReference type="InterPro" id="IPR009045">
    <property type="entry name" value="Zn_M74/Hedgehog-like"/>
</dbReference>
<dbReference type="CDD" id="cd14847">
    <property type="entry name" value="DD-carboxypeptidase_like"/>
    <property type="match status" value="1"/>
</dbReference>